<dbReference type="SUPFAM" id="SSF53927">
    <property type="entry name" value="Cytidine deaminase-like"/>
    <property type="match status" value="1"/>
</dbReference>
<comment type="catalytic activity">
    <reaction evidence="12">
        <text>5-amino-6-(5-phospho-D-ribitylamino)uracil + NADP(+) = 5-amino-6-(5-phospho-D-ribosylamino)uracil + NADPH + H(+)</text>
        <dbReference type="Rhea" id="RHEA:17845"/>
        <dbReference type="ChEBI" id="CHEBI:15378"/>
        <dbReference type="ChEBI" id="CHEBI:57783"/>
        <dbReference type="ChEBI" id="CHEBI:58349"/>
        <dbReference type="ChEBI" id="CHEBI:58421"/>
        <dbReference type="ChEBI" id="CHEBI:58453"/>
        <dbReference type="EC" id="1.1.1.193"/>
    </reaction>
</comment>
<dbReference type="InterPro" id="IPR024072">
    <property type="entry name" value="DHFR-like_dom_sf"/>
</dbReference>
<keyword evidence="11" id="KW-0511">Multifunctional enzyme</keyword>
<dbReference type="PROSITE" id="PS51747">
    <property type="entry name" value="CYT_DCMP_DEAMINASES_2"/>
    <property type="match status" value="1"/>
</dbReference>
<dbReference type="InterPro" id="IPR002125">
    <property type="entry name" value="CMP_dCMP_dom"/>
</dbReference>
<evidence type="ECO:0000256" key="12">
    <source>
        <dbReference type="PIRNR" id="PIRNR006769"/>
    </source>
</evidence>
<keyword evidence="6 12" id="KW-0686">Riboflavin biosynthesis</keyword>
<dbReference type="SUPFAM" id="SSF53597">
    <property type="entry name" value="Dihydrofolate reductase-like"/>
    <property type="match status" value="1"/>
</dbReference>
<organism evidence="14 15">
    <name type="scientific">Devosia nitrariae</name>
    <dbReference type="NCBI Taxonomy" id="2071872"/>
    <lineage>
        <taxon>Bacteria</taxon>
        <taxon>Pseudomonadati</taxon>
        <taxon>Pseudomonadota</taxon>
        <taxon>Alphaproteobacteria</taxon>
        <taxon>Hyphomicrobiales</taxon>
        <taxon>Devosiaceae</taxon>
        <taxon>Devosia</taxon>
    </lineage>
</organism>
<reference evidence="15" key="1">
    <citation type="journal article" date="2019" name="Int. J. Syst. Evol. Microbiol.">
        <title>The Global Catalogue of Microorganisms (GCM) 10K type strain sequencing project: providing services to taxonomists for standard genome sequencing and annotation.</title>
        <authorList>
            <consortium name="The Broad Institute Genomics Platform"/>
            <consortium name="The Broad Institute Genome Sequencing Center for Infectious Disease"/>
            <person name="Wu L."/>
            <person name="Ma J."/>
        </authorList>
    </citation>
    <scope>NUCLEOTIDE SEQUENCE [LARGE SCALE GENOMIC DNA]</scope>
    <source>
        <strain evidence="15">NBRC 112416</strain>
    </source>
</reference>
<evidence type="ECO:0000256" key="10">
    <source>
        <dbReference type="ARBA" id="ARBA00023002"/>
    </source>
</evidence>
<evidence type="ECO:0000256" key="4">
    <source>
        <dbReference type="ARBA" id="ARBA00005259"/>
    </source>
</evidence>
<comment type="similarity">
    <text evidence="5 12">In the C-terminal section; belongs to the HTP reductase family.</text>
</comment>
<comment type="function">
    <text evidence="1 12">Converts 2,5-diamino-6-(ribosylamino)-4(3h)-pyrimidinone 5'-phosphate into 5-amino-6-(ribosylamino)-2,4(1h,3h)-pyrimidinedione 5'-phosphate.</text>
</comment>
<comment type="cofactor">
    <cofactor evidence="12">
        <name>Zn(2+)</name>
        <dbReference type="ChEBI" id="CHEBI:29105"/>
    </cofactor>
    <text evidence="12">Binds 1 zinc ion.</text>
</comment>
<sequence length="367" mass="38718">MSAATPEDLRWLDAAARAAEPFLGTTADNPTVAAFVVDPSAGILVGRAVTARGGRPHAEPLALESAGARARGATLYVTLEPCHHWGRTPPCVDAVVRAGIARVVIGMPDPDPRTRGESIRRLHASGIEVAVIDHAPSVRLNEGHTARHALGRPFVTAKLAVSADGMIGRRDVAKVAITGEDARRWTHLQRAMSNAVLVGGATAEIDDPQLTVRLPGLERRTPLRVILAGNRGIDKRSNLIGGFSGHRVAVIVESGREMAVPASVEVVRVPGEDGRPDLAETLRALHAKGIARLLVEPGATLAEALLADDLVDRFELIEGTVTVGPDGVPATGKGTMDERLAAAGFGEIDRQRLGEDLLRTFEKVGKA</sequence>
<dbReference type="Gene3D" id="3.40.430.10">
    <property type="entry name" value="Dihydrofolate Reductase, subunit A"/>
    <property type="match status" value="1"/>
</dbReference>
<dbReference type="EMBL" id="BSNS01000020">
    <property type="protein sequence ID" value="GLQ56288.1"/>
    <property type="molecule type" value="Genomic_DNA"/>
</dbReference>
<keyword evidence="7 12" id="KW-0479">Metal-binding</keyword>
<dbReference type="Pfam" id="PF01872">
    <property type="entry name" value="RibD_C"/>
    <property type="match status" value="1"/>
</dbReference>
<comment type="pathway">
    <text evidence="2 12">Cofactor biosynthesis; riboflavin biosynthesis; 5-amino-6-(D-ribitylamino)uracil from GTP: step 2/4.</text>
</comment>
<dbReference type="InterPro" id="IPR016192">
    <property type="entry name" value="APOBEC/CMP_deaminase_Zn-bd"/>
</dbReference>
<evidence type="ECO:0000256" key="5">
    <source>
        <dbReference type="ARBA" id="ARBA00007417"/>
    </source>
</evidence>
<dbReference type="RefSeq" id="WP_284341707.1">
    <property type="nucleotide sequence ID" value="NZ_BSNS01000020.1"/>
</dbReference>
<dbReference type="InterPro" id="IPR016193">
    <property type="entry name" value="Cytidine_deaminase-like"/>
</dbReference>
<proteinExistence type="inferred from homology"/>
<evidence type="ECO:0000256" key="8">
    <source>
        <dbReference type="ARBA" id="ARBA00022833"/>
    </source>
</evidence>
<dbReference type="PIRSF" id="PIRSF006769">
    <property type="entry name" value="RibD"/>
    <property type="match status" value="1"/>
</dbReference>
<keyword evidence="12" id="KW-0378">Hydrolase</keyword>
<keyword evidence="9 12" id="KW-0521">NADP</keyword>
<dbReference type="NCBIfam" id="TIGR00326">
    <property type="entry name" value="eubact_ribD"/>
    <property type="match status" value="1"/>
</dbReference>
<keyword evidence="8 12" id="KW-0862">Zinc</keyword>
<dbReference type="InterPro" id="IPR004794">
    <property type="entry name" value="Eubact_RibD"/>
</dbReference>
<dbReference type="Proteomes" id="UP001156691">
    <property type="component" value="Unassembled WGS sequence"/>
</dbReference>
<evidence type="ECO:0000256" key="11">
    <source>
        <dbReference type="ARBA" id="ARBA00023268"/>
    </source>
</evidence>
<evidence type="ECO:0000259" key="13">
    <source>
        <dbReference type="PROSITE" id="PS51747"/>
    </source>
</evidence>
<evidence type="ECO:0000256" key="9">
    <source>
        <dbReference type="ARBA" id="ARBA00022857"/>
    </source>
</evidence>
<evidence type="ECO:0000256" key="3">
    <source>
        <dbReference type="ARBA" id="ARBA00004910"/>
    </source>
</evidence>
<comment type="pathway">
    <text evidence="3 12">Cofactor biosynthesis; riboflavin biosynthesis; 5-amino-6-(D-ribitylamino)uracil from GTP: step 3/4.</text>
</comment>
<keyword evidence="15" id="KW-1185">Reference proteome</keyword>
<evidence type="ECO:0000256" key="6">
    <source>
        <dbReference type="ARBA" id="ARBA00022619"/>
    </source>
</evidence>
<feature type="domain" description="CMP/dCMP-type deaminase" evidence="13">
    <location>
        <begin position="6"/>
        <end position="122"/>
    </location>
</feature>
<dbReference type="InterPro" id="IPR050765">
    <property type="entry name" value="Riboflavin_Biosynth_HTPR"/>
</dbReference>
<protein>
    <recommendedName>
        <fullName evidence="12">Riboflavin biosynthesis protein RibD</fullName>
    </recommendedName>
    <domain>
        <recommendedName>
            <fullName evidence="12">Diaminohydroxyphosphoribosylaminopyrimidine deaminase</fullName>
            <shortName evidence="12">DRAP deaminase</shortName>
            <ecNumber evidence="12">3.5.4.26</ecNumber>
        </recommendedName>
        <alternativeName>
            <fullName evidence="12">Riboflavin-specific deaminase</fullName>
        </alternativeName>
    </domain>
    <domain>
        <recommendedName>
            <fullName evidence="12">5-amino-6-(5-phosphoribosylamino)uracil reductase</fullName>
            <ecNumber evidence="12">1.1.1.193</ecNumber>
        </recommendedName>
        <alternativeName>
            <fullName evidence="12">HTP reductase</fullName>
        </alternativeName>
    </domain>
</protein>
<dbReference type="PROSITE" id="PS00903">
    <property type="entry name" value="CYT_DCMP_DEAMINASES_1"/>
    <property type="match status" value="1"/>
</dbReference>
<comment type="caution">
    <text evidence="14">The sequence shown here is derived from an EMBL/GenBank/DDBJ whole genome shotgun (WGS) entry which is preliminary data.</text>
</comment>
<dbReference type="PANTHER" id="PTHR38011">
    <property type="entry name" value="DIHYDROFOLATE REDUCTASE FAMILY PROTEIN (AFU_ORTHOLOGUE AFUA_8G06820)"/>
    <property type="match status" value="1"/>
</dbReference>
<dbReference type="Pfam" id="PF00383">
    <property type="entry name" value="dCMP_cyt_deam_1"/>
    <property type="match status" value="1"/>
</dbReference>
<comment type="similarity">
    <text evidence="4 12">In the N-terminal section; belongs to the cytidine and deoxycytidylate deaminase family.</text>
</comment>
<evidence type="ECO:0000256" key="2">
    <source>
        <dbReference type="ARBA" id="ARBA00004882"/>
    </source>
</evidence>
<dbReference type="EC" id="3.5.4.26" evidence="12"/>
<dbReference type="CDD" id="cd01284">
    <property type="entry name" value="Riboflavin_deaminase-reductase"/>
    <property type="match status" value="1"/>
</dbReference>
<evidence type="ECO:0000313" key="15">
    <source>
        <dbReference type="Proteomes" id="UP001156691"/>
    </source>
</evidence>
<evidence type="ECO:0000256" key="1">
    <source>
        <dbReference type="ARBA" id="ARBA00002151"/>
    </source>
</evidence>
<dbReference type="PANTHER" id="PTHR38011:SF7">
    <property type="entry name" value="2,5-DIAMINO-6-RIBOSYLAMINO-4(3H)-PYRIMIDINONE 5'-PHOSPHATE REDUCTASE"/>
    <property type="match status" value="1"/>
</dbReference>
<dbReference type="InterPro" id="IPR002734">
    <property type="entry name" value="RibDG_C"/>
</dbReference>
<evidence type="ECO:0000313" key="14">
    <source>
        <dbReference type="EMBL" id="GLQ56288.1"/>
    </source>
</evidence>
<evidence type="ECO:0000256" key="7">
    <source>
        <dbReference type="ARBA" id="ARBA00022723"/>
    </source>
</evidence>
<gene>
    <name evidence="14" type="primary">ribD</name>
    <name evidence="14" type="ORF">GCM10010862_35470</name>
</gene>
<comment type="catalytic activity">
    <reaction evidence="12">
        <text>2,5-diamino-6-hydroxy-4-(5-phosphoribosylamino)-pyrimidine + H2O + H(+) = 5-amino-6-(5-phospho-D-ribosylamino)uracil + NH4(+)</text>
        <dbReference type="Rhea" id="RHEA:21868"/>
        <dbReference type="ChEBI" id="CHEBI:15377"/>
        <dbReference type="ChEBI" id="CHEBI:15378"/>
        <dbReference type="ChEBI" id="CHEBI:28938"/>
        <dbReference type="ChEBI" id="CHEBI:58453"/>
        <dbReference type="ChEBI" id="CHEBI:58614"/>
        <dbReference type="EC" id="3.5.4.26"/>
    </reaction>
</comment>
<dbReference type="EC" id="1.1.1.193" evidence="12"/>
<dbReference type="Gene3D" id="3.40.140.10">
    <property type="entry name" value="Cytidine Deaminase, domain 2"/>
    <property type="match status" value="1"/>
</dbReference>
<name>A0ABQ5W994_9HYPH</name>
<accession>A0ABQ5W994</accession>
<keyword evidence="10 12" id="KW-0560">Oxidoreductase</keyword>